<dbReference type="PROSITE" id="PS51644">
    <property type="entry name" value="HTH_OST"/>
    <property type="match status" value="1"/>
</dbReference>
<feature type="non-terminal residue" evidence="3">
    <location>
        <position position="1"/>
    </location>
</feature>
<dbReference type="Proteomes" id="UP000257109">
    <property type="component" value="Unassembled WGS sequence"/>
</dbReference>
<dbReference type="InterPro" id="IPR041966">
    <property type="entry name" value="LOTUS-like"/>
</dbReference>
<protein>
    <recommendedName>
        <fullName evidence="2">HTH OST-type domain-containing protein</fullName>
    </recommendedName>
</protein>
<organism evidence="3 4">
    <name type="scientific">Mucuna pruriens</name>
    <name type="common">Velvet bean</name>
    <name type="synonym">Dolichos pruriens</name>
    <dbReference type="NCBI Taxonomy" id="157652"/>
    <lineage>
        <taxon>Eukaryota</taxon>
        <taxon>Viridiplantae</taxon>
        <taxon>Streptophyta</taxon>
        <taxon>Embryophyta</taxon>
        <taxon>Tracheophyta</taxon>
        <taxon>Spermatophyta</taxon>
        <taxon>Magnoliopsida</taxon>
        <taxon>eudicotyledons</taxon>
        <taxon>Gunneridae</taxon>
        <taxon>Pentapetalae</taxon>
        <taxon>rosids</taxon>
        <taxon>fabids</taxon>
        <taxon>Fabales</taxon>
        <taxon>Fabaceae</taxon>
        <taxon>Papilionoideae</taxon>
        <taxon>50 kb inversion clade</taxon>
        <taxon>NPAAA clade</taxon>
        <taxon>indigoferoid/millettioid clade</taxon>
        <taxon>Phaseoleae</taxon>
        <taxon>Mucuna</taxon>
    </lineage>
</organism>
<feature type="compositionally biased region" description="Polar residues" evidence="1">
    <location>
        <begin position="212"/>
        <end position="226"/>
    </location>
</feature>
<dbReference type="OrthoDB" id="1939528at2759"/>
<sequence>MTILIFNDDHYVATCLNFKELLNNIMLHFVCIREDMAHKLQKDGPLVFRSLTEKYILQLVELLISKKKWLEESPSQTFPFRLTQAIRQNLLIEHHSPSCKNQLNMMWRNPEGYSMSSFPKLFVDRYGYHLDLQKLGYQKLASLLQIMPDLKVESTYIFPFVSASEGETFYLKTQVTDASHAHAISNSDSELSDSAPKDDNMESPWEKLGPVSVNSSNQSNMESKLSQKAKELETSKRPHYEPIGSDYNSSESEGDSSYLNQPRRARIAKM</sequence>
<dbReference type="EMBL" id="QJKJ01012152">
    <property type="protein sequence ID" value="RDX69330.1"/>
    <property type="molecule type" value="Genomic_DNA"/>
</dbReference>
<feature type="compositionally biased region" description="Basic and acidic residues" evidence="1">
    <location>
        <begin position="228"/>
        <end position="240"/>
    </location>
</feature>
<dbReference type="Pfam" id="PF14418">
    <property type="entry name" value="OHA"/>
    <property type="match status" value="1"/>
</dbReference>
<dbReference type="Gene3D" id="3.30.420.610">
    <property type="entry name" value="LOTUS domain-like"/>
    <property type="match status" value="1"/>
</dbReference>
<accession>A0A371ETE9</accession>
<dbReference type="InterPro" id="IPR025605">
    <property type="entry name" value="OST-HTH/LOTUS_dom"/>
</dbReference>
<dbReference type="AlphaFoldDB" id="A0A371ETE9"/>
<dbReference type="Pfam" id="PF12872">
    <property type="entry name" value="OST-HTH"/>
    <property type="match status" value="1"/>
</dbReference>
<evidence type="ECO:0000313" key="4">
    <source>
        <dbReference type="Proteomes" id="UP000257109"/>
    </source>
</evidence>
<evidence type="ECO:0000313" key="3">
    <source>
        <dbReference type="EMBL" id="RDX69330.1"/>
    </source>
</evidence>
<dbReference type="CDD" id="cd08824">
    <property type="entry name" value="LOTUS"/>
    <property type="match status" value="1"/>
</dbReference>
<feature type="domain" description="HTH OST-type" evidence="2">
    <location>
        <begin position="78"/>
        <end position="175"/>
    </location>
</feature>
<comment type="caution">
    <text evidence="3">The sequence shown here is derived from an EMBL/GenBank/DDBJ whole genome shotgun (WGS) entry which is preliminary data.</text>
</comment>
<evidence type="ECO:0000259" key="2">
    <source>
        <dbReference type="PROSITE" id="PS51644"/>
    </source>
</evidence>
<feature type="region of interest" description="Disordered" evidence="1">
    <location>
        <begin position="184"/>
        <end position="270"/>
    </location>
</feature>
<feature type="compositionally biased region" description="Polar residues" evidence="1">
    <location>
        <begin position="246"/>
        <end position="260"/>
    </location>
</feature>
<dbReference type="InterPro" id="IPR025677">
    <property type="entry name" value="OST-HTH-assoc_dom"/>
</dbReference>
<keyword evidence="4" id="KW-1185">Reference proteome</keyword>
<evidence type="ECO:0000256" key="1">
    <source>
        <dbReference type="SAM" id="MobiDB-lite"/>
    </source>
</evidence>
<name>A0A371ETE9_MUCPR</name>
<dbReference type="STRING" id="157652.A0A371ETE9"/>
<reference evidence="3" key="1">
    <citation type="submission" date="2018-05" db="EMBL/GenBank/DDBJ databases">
        <title>Draft genome of Mucuna pruriens seed.</title>
        <authorList>
            <person name="Nnadi N.E."/>
            <person name="Vos R."/>
            <person name="Hasami M.H."/>
            <person name="Devisetty U.K."/>
            <person name="Aguiy J.C."/>
        </authorList>
    </citation>
    <scope>NUCLEOTIDE SEQUENCE [LARGE SCALE GENOMIC DNA]</scope>
    <source>
        <strain evidence="3">JCA_2017</strain>
    </source>
</reference>
<gene>
    <name evidence="3" type="ORF">CR513_51572</name>
</gene>
<proteinExistence type="predicted"/>